<protein>
    <recommendedName>
        <fullName evidence="6">EGF-like domain-containing protein</fullName>
    </recommendedName>
</protein>
<dbReference type="PROSITE" id="PS50026">
    <property type="entry name" value="EGF_3"/>
    <property type="match status" value="1"/>
</dbReference>
<gene>
    <name evidence="7" type="ORF">F7725_016867</name>
</gene>
<dbReference type="OrthoDB" id="6130531at2759"/>
<evidence type="ECO:0000256" key="5">
    <source>
        <dbReference type="PROSITE-ProRule" id="PRU00076"/>
    </source>
</evidence>
<sequence length="108" mass="11325">MHEKARTSLTNLYVPPSACLPGTFGLNCNQVCQCSETNQLCHPVSGLCYCAPGFHGPKCDQICGEGRYGPNCGSECQCENAGRCIPSTGACECPAGFIGARCNISESV</sequence>
<dbReference type="SMART" id="SM00181">
    <property type="entry name" value="EGF"/>
    <property type="match status" value="2"/>
</dbReference>
<feature type="disulfide bond" evidence="5">
    <location>
        <begin position="93"/>
        <end position="102"/>
    </location>
</feature>
<dbReference type="InterPro" id="IPR002049">
    <property type="entry name" value="LE_dom"/>
</dbReference>
<dbReference type="FunFam" id="2.170.300.10:FF:000041">
    <property type="entry name" value="Tyrosine protein kinase receptor tie-1, putative"/>
    <property type="match status" value="1"/>
</dbReference>
<evidence type="ECO:0000256" key="1">
    <source>
        <dbReference type="ARBA" id="ARBA00022536"/>
    </source>
</evidence>
<evidence type="ECO:0000256" key="4">
    <source>
        <dbReference type="ARBA" id="ARBA00023157"/>
    </source>
</evidence>
<dbReference type="PANTHER" id="PTHR24043:SF8">
    <property type="entry name" value="EGF-LIKE DOMAIN-CONTAINING PROTEIN"/>
    <property type="match status" value="1"/>
</dbReference>
<accession>A0A7J5Z2X6</accession>
<dbReference type="PROSITE" id="PS01186">
    <property type="entry name" value="EGF_2"/>
    <property type="match status" value="1"/>
</dbReference>
<keyword evidence="4 5" id="KW-1015">Disulfide bond</keyword>
<dbReference type="Gene3D" id="2.170.300.10">
    <property type="entry name" value="Tie2 ligand-binding domain superfamily"/>
    <property type="match status" value="1"/>
</dbReference>
<proteinExistence type="predicted"/>
<keyword evidence="2" id="KW-0732">Signal</keyword>
<dbReference type="PANTHER" id="PTHR24043">
    <property type="entry name" value="SCAVENGER RECEPTOR CLASS F"/>
    <property type="match status" value="1"/>
</dbReference>
<dbReference type="Pfam" id="PF07974">
    <property type="entry name" value="EGF_2"/>
    <property type="match status" value="1"/>
</dbReference>
<feature type="domain" description="EGF-like" evidence="6">
    <location>
        <begin position="73"/>
        <end position="103"/>
    </location>
</feature>
<dbReference type="AlphaFoldDB" id="A0A7J5Z2X6"/>
<dbReference type="EMBL" id="JAAKFY010000006">
    <property type="protein sequence ID" value="KAF3856144.1"/>
    <property type="molecule type" value="Genomic_DNA"/>
</dbReference>
<keyword evidence="8" id="KW-1185">Reference proteome</keyword>
<dbReference type="PROSITE" id="PS00022">
    <property type="entry name" value="EGF_1"/>
    <property type="match status" value="1"/>
</dbReference>
<dbReference type="GO" id="GO:0005044">
    <property type="term" value="F:scavenger receptor activity"/>
    <property type="evidence" value="ECO:0007669"/>
    <property type="project" value="InterPro"/>
</dbReference>
<reference evidence="7 8" key="1">
    <citation type="submission" date="2020-03" db="EMBL/GenBank/DDBJ databases">
        <title>Dissostichus mawsoni Genome sequencing and assembly.</title>
        <authorList>
            <person name="Park H."/>
        </authorList>
    </citation>
    <scope>NUCLEOTIDE SEQUENCE [LARGE SCALE GENOMIC DNA]</scope>
    <source>
        <strain evidence="7">DM0001</strain>
        <tissue evidence="7">Muscle</tissue>
    </source>
</reference>
<dbReference type="InterPro" id="IPR000742">
    <property type="entry name" value="EGF"/>
</dbReference>
<organism evidence="7 8">
    <name type="scientific">Dissostichus mawsoni</name>
    <name type="common">Antarctic cod</name>
    <dbReference type="NCBI Taxonomy" id="36200"/>
    <lineage>
        <taxon>Eukaryota</taxon>
        <taxon>Metazoa</taxon>
        <taxon>Chordata</taxon>
        <taxon>Craniata</taxon>
        <taxon>Vertebrata</taxon>
        <taxon>Euteleostomi</taxon>
        <taxon>Actinopterygii</taxon>
        <taxon>Neopterygii</taxon>
        <taxon>Teleostei</taxon>
        <taxon>Neoteleostei</taxon>
        <taxon>Acanthomorphata</taxon>
        <taxon>Eupercaria</taxon>
        <taxon>Perciformes</taxon>
        <taxon>Notothenioidei</taxon>
        <taxon>Nototheniidae</taxon>
        <taxon>Dissostichus</taxon>
    </lineage>
</organism>
<dbReference type="SMART" id="SM00180">
    <property type="entry name" value="EGF_Lam"/>
    <property type="match status" value="2"/>
</dbReference>
<evidence type="ECO:0000313" key="8">
    <source>
        <dbReference type="Proteomes" id="UP000518266"/>
    </source>
</evidence>
<dbReference type="InterPro" id="IPR013111">
    <property type="entry name" value="EGF_extracell"/>
</dbReference>
<keyword evidence="3" id="KW-0677">Repeat</keyword>
<evidence type="ECO:0000313" key="7">
    <source>
        <dbReference type="EMBL" id="KAF3856144.1"/>
    </source>
</evidence>
<comment type="caution">
    <text evidence="5">Lacks conserved residue(s) required for the propagation of feature annotation.</text>
</comment>
<evidence type="ECO:0000259" key="6">
    <source>
        <dbReference type="PROSITE" id="PS50026"/>
    </source>
</evidence>
<name>A0A7J5Z2X6_DISMA</name>
<dbReference type="Proteomes" id="UP000518266">
    <property type="component" value="Unassembled WGS sequence"/>
</dbReference>
<dbReference type="PRINTS" id="PR00011">
    <property type="entry name" value="EGFLAMININ"/>
</dbReference>
<keyword evidence="1 5" id="KW-0245">EGF-like domain</keyword>
<dbReference type="InterPro" id="IPR042635">
    <property type="entry name" value="MEGF10/SREC1/2-like"/>
</dbReference>
<evidence type="ECO:0000256" key="2">
    <source>
        <dbReference type="ARBA" id="ARBA00022729"/>
    </source>
</evidence>
<comment type="caution">
    <text evidence="7">The sequence shown here is derived from an EMBL/GenBank/DDBJ whole genome shotgun (WGS) entry which is preliminary data.</text>
</comment>
<evidence type="ECO:0000256" key="3">
    <source>
        <dbReference type="ARBA" id="ARBA00022737"/>
    </source>
</evidence>